<dbReference type="EMBL" id="ML770445">
    <property type="protein sequence ID" value="KAE9383485.1"/>
    <property type="molecule type" value="Genomic_DNA"/>
</dbReference>
<gene>
    <name evidence="2" type="ORF">BT96DRAFT_45662</name>
</gene>
<reference evidence="2" key="1">
    <citation type="journal article" date="2019" name="Environ. Microbiol.">
        <title>Fungal ecological strategies reflected in gene transcription - a case study of two litter decomposers.</title>
        <authorList>
            <person name="Barbi F."/>
            <person name="Kohler A."/>
            <person name="Barry K."/>
            <person name="Baskaran P."/>
            <person name="Daum C."/>
            <person name="Fauchery L."/>
            <person name="Ihrmark K."/>
            <person name="Kuo A."/>
            <person name="LaButti K."/>
            <person name="Lipzen A."/>
            <person name="Morin E."/>
            <person name="Grigoriev I.V."/>
            <person name="Henrissat B."/>
            <person name="Lindahl B."/>
            <person name="Martin F."/>
        </authorList>
    </citation>
    <scope>NUCLEOTIDE SEQUENCE</scope>
    <source>
        <strain evidence="2">JB14</strain>
    </source>
</reference>
<evidence type="ECO:0000313" key="3">
    <source>
        <dbReference type="Proteomes" id="UP000799118"/>
    </source>
</evidence>
<evidence type="ECO:0000313" key="2">
    <source>
        <dbReference type="EMBL" id="KAE9383485.1"/>
    </source>
</evidence>
<keyword evidence="3" id="KW-1185">Reference proteome</keyword>
<dbReference type="AlphaFoldDB" id="A0A6A4GDP1"/>
<sequence>MSTPSNQQTLTASLDLLESGSGNTTTLTLESMLERLKVLNNDIILKEHRQILDCIYRLVKSAWMQANLELESDQIVQKDGVSVGMFIPSITGMLQQTIGYLENNVASPSSRLSLSKSEQKTIAKDLETFRNKLENIYSFAMPDIPLSPSSGRTEDALVLLVSEVLYLLYAIAFLFLGR</sequence>
<feature type="transmembrane region" description="Helical" evidence="1">
    <location>
        <begin position="156"/>
        <end position="176"/>
    </location>
</feature>
<dbReference type="Proteomes" id="UP000799118">
    <property type="component" value="Unassembled WGS sequence"/>
</dbReference>
<dbReference type="OrthoDB" id="3068357at2759"/>
<proteinExistence type="predicted"/>
<protein>
    <submittedName>
        <fullName evidence="2">Uncharacterized protein</fullName>
    </submittedName>
</protein>
<organism evidence="2 3">
    <name type="scientific">Gymnopus androsaceus JB14</name>
    <dbReference type="NCBI Taxonomy" id="1447944"/>
    <lineage>
        <taxon>Eukaryota</taxon>
        <taxon>Fungi</taxon>
        <taxon>Dikarya</taxon>
        <taxon>Basidiomycota</taxon>
        <taxon>Agaricomycotina</taxon>
        <taxon>Agaricomycetes</taxon>
        <taxon>Agaricomycetidae</taxon>
        <taxon>Agaricales</taxon>
        <taxon>Marasmiineae</taxon>
        <taxon>Omphalotaceae</taxon>
        <taxon>Gymnopus</taxon>
    </lineage>
</organism>
<evidence type="ECO:0000256" key="1">
    <source>
        <dbReference type="SAM" id="Phobius"/>
    </source>
</evidence>
<keyword evidence="1" id="KW-1133">Transmembrane helix</keyword>
<accession>A0A6A4GDP1</accession>
<name>A0A6A4GDP1_9AGAR</name>
<keyword evidence="1" id="KW-0812">Transmembrane</keyword>
<keyword evidence="1" id="KW-0472">Membrane</keyword>